<name>A0AAD9Q481_ACRCE</name>
<evidence type="ECO:0000313" key="2">
    <source>
        <dbReference type="Proteomes" id="UP001249851"/>
    </source>
</evidence>
<sequence length="201" mass="22583">MPPEANIAMATKRTSRTTKFTTKMTQALTVESEAMAKIPLLKQGRMTARPMQDNGAGCGPRCITANHPKCHITHTSPFNCPRPQTPPQKPTQPPFIATEANQQHLQTWLLKYYRSSTFNTCEQQHLPLMADANAEPVTHHTPIPVPLHWESDVKAGLDHDVSLGVLELVPVPWCHHMVIRAKKNGKPRRTVDFQAFKFHTT</sequence>
<reference evidence="1" key="2">
    <citation type="journal article" date="2023" name="Science">
        <title>Genomic signatures of disease resistance in endangered staghorn corals.</title>
        <authorList>
            <person name="Vollmer S.V."/>
            <person name="Selwyn J.D."/>
            <person name="Despard B.A."/>
            <person name="Roesel C.L."/>
        </authorList>
    </citation>
    <scope>NUCLEOTIDE SEQUENCE</scope>
    <source>
        <strain evidence="1">K2</strain>
    </source>
</reference>
<reference evidence="1" key="1">
    <citation type="journal article" date="2023" name="G3 (Bethesda)">
        <title>Whole genome assembly and annotation of the endangered Caribbean coral Acropora cervicornis.</title>
        <authorList>
            <person name="Selwyn J.D."/>
            <person name="Vollmer S.V."/>
        </authorList>
    </citation>
    <scope>NUCLEOTIDE SEQUENCE</scope>
    <source>
        <strain evidence="1">K2</strain>
    </source>
</reference>
<gene>
    <name evidence="1" type="ORF">P5673_024411</name>
</gene>
<organism evidence="1 2">
    <name type="scientific">Acropora cervicornis</name>
    <name type="common">Staghorn coral</name>
    <dbReference type="NCBI Taxonomy" id="6130"/>
    <lineage>
        <taxon>Eukaryota</taxon>
        <taxon>Metazoa</taxon>
        <taxon>Cnidaria</taxon>
        <taxon>Anthozoa</taxon>
        <taxon>Hexacorallia</taxon>
        <taxon>Scleractinia</taxon>
        <taxon>Astrocoeniina</taxon>
        <taxon>Acroporidae</taxon>
        <taxon>Acropora</taxon>
    </lineage>
</organism>
<accession>A0AAD9Q481</accession>
<keyword evidence="2" id="KW-1185">Reference proteome</keyword>
<comment type="caution">
    <text evidence="1">The sequence shown here is derived from an EMBL/GenBank/DDBJ whole genome shotgun (WGS) entry which is preliminary data.</text>
</comment>
<proteinExistence type="predicted"/>
<dbReference type="EMBL" id="JARQWQ010000072">
    <property type="protein sequence ID" value="KAK2554065.1"/>
    <property type="molecule type" value="Genomic_DNA"/>
</dbReference>
<dbReference type="Proteomes" id="UP001249851">
    <property type="component" value="Unassembled WGS sequence"/>
</dbReference>
<evidence type="ECO:0000313" key="1">
    <source>
        <dbReference type="EMBL" id="KAK2554065.1"/>
    </source>
</evidence>
<dbReference type="AlphaFoldDB" id="A0AAD9Q481"/>
<protein>
    <submittedName>
        <fullName evidence="1">Uncharacterized protein</fullName>
    </submittedName>
</protein>